<dbReference type="AlphaFoldDB" id="A0A7G9YRR7"/>
<dbReference type="GO" id="GO:0046872">
    <property type="term" value="F:metal ion binding"/>
    <property type="evidence" value="ECO:0007669"/>
    <property type="project" value="InterPro"/>
</dbReference>
<dbReference type="PANTHER" id="PTHR21621:SF0">
    <property type="entry name" value="BETA-CITRYLGLUTAMATE SYNTHASE B-RELATED"/>
    <property type="match status" value="1"/>
</dbReference>
<evidence type="ECO:0000259" key="2">
    <source>
        <dbReference type="PROSITE" id="PS50975"/>
    </source>
</evidence>
<proteinExistence type="predicted"/>
<dbReference type="GO" id="GO:0018169">
    <property type="term" value="F:ribosomal S6-glutamic acid ligase activity"/>
    <property type="evidence" value="ECO:0007669"/>
    <property type="project" value="TreeGrafter"/>
</dbReference>
<sequence length="391" mass="44588">MPKVLVLDAQMRNSLAIIRSLGKRGFKVDAGEETRFATGFFSRYCADYIVYPSPTKNPEEFTAHVLDVVKSRDYDVIFPMTDATVIPILKQKDEFSEHTIVPFADYQTVVKAIDKSQTLKIAMENEIPCPKTYFAGYYDDLEETLGVDSVDPEYPVVVKPATGFGARGVFLCNSANDLIERCRYVQDRYGQFIVQEYIPKGDEIGVYTLFDHNSRCCALSVQKRLRSYPASGGPSTLRETIRDDIAVKLANRLLTAMGWSGVAMVEFRVDPRDGIPKLMEVNPRFWGSLQLSILSGVDFPHLLYKLVTDGHLDSDLKYDVGVRCRWLLPGDILWFMSTPDKRKNLREFVKFNTNYDILSRDDPAPTIGFTLAVARYIFDREMWDFILRKPI</sequence>
<keyword evidence="1" id="KW-0547">Nucleotide-binding</keyword>
<dbReference type="Gene3D" id="3.40.50.20">
    <property type="match status" value="1"/>
</dbReference>
<dbReference type="GO" id="GO:0005737">
    <property type="term" value="C:cytoplasm"/>
    <property type="evidence" value="ECO:0007669"/>
    <property type="project" value="TreeGrafter"/>
</dbReference>
<dbReference type="EMBL" id="MT631448">
    <property type="protein sequence ID" value="QNO50701.1"/>
    <property type="molecule type" value="Genomic_DNA"/>
</dbReference>
<dbReference type="InterPro" id="IPR013815">
    <property type="entry name" value="ATP_grasp_subdomain_1"/>
</dbReference>
<dbReference type="Pfam" id="PF15632">
    <property type="entry name" value="ATPgrasp_Ter"/>
    <property type="match status" value="1"/>
</dbReference>
<dbReference type="GO" id="GO:0009432">
    <property type="term" value="P:SOS response"/>
    <property type="evidence" value="ECO:0007669"/>
    <property type="project" value="TreeGrafter"/>
</dbReference>
<dbReference type="PROSITE" id="PS50975">
    <property type="entry name" value="ATP_GRASP"/>
    <property type="match status" value="1"/>
</dbReference>
<organism evidence="3">
    <name type="scientific">Candidatus Methanogaster sp. ANME-2c ERB4</name>
    <dbReference type="NCBI Taxonomy" id="2759911"/>
    <lineage>
        <taxon>Archaea</taxon>
        <taxon>Methanobacteriati</taxon>
        <taxon>Methanobacteriota</taxon>
        <taxon>Stenosarchaea group</taxon>
        <taxon>Methanomicrobia</taxon>
        <taxon>Methanosarcinales</taxon>
        <taxon>ANME-2 cluster</taxon>
        <taxon>Candidatus Methanogasteraceae</taxon>
        <taxon>Candidatus Methanogaster</taxon>
    </lineage>
</organism>
<accession>A0A7G9YRR7</accession>
<evidence type="ECO:0000256" key="1">
    <source>
        <dbReference type="PROSITE-ProRule" id="PRU00409"/>
    </source>
</evidence>
<dbReference type="InterPro" id="IPR011761">
    <property type="entry name" value="ATP-grasp"/>
</dbReference>
<dbReference type="SUPFAM" id="SSF56059">
    <property type="entry name" value="Glutathione synthetase ATP-binding domain-like"/>
    <property type="match status" value="1"/>
</dbReference>
<evidence type="ECO:0000313" key="3">
    <source>
        <dbReference type="EMBL" id="QNO50701.1"/>
    </source>
</evidence>
<feature type="domain" description="ATP-grasp" evidence="2">
    <location>
        <begin position="119"/>
        <end position="308"/>
    </location>
</feature>
<gene>
    <name evidence="3" type="ORF">HLBKPKBF_00019</name>
</gene>
<protein>
    <recommendedName>
        <fullName evidence="2">ATP-grasp domain-containing protein</fullName>
    </recommendedName>
</protein>
<dbReference type="PANTHER" id="PTHR21621">
    <property type="entry name" value="RIBOSOMAL PROTEIN S6 MODIFICATION PROTEIN"/>
    <property type="match status" value="1"/>
</dbReference>
<keyword evidence="1" id="KW-0067">ATP-binding</keyword>
<name>A0A7G9YRR7_9EURY</name>
<dbReference type="Gene3D" id="3.30.470.20">
    <property type="entry name" value="ATP-grasp fold, B domain"/>
    <property type="match status" value="1"/>
</dbReference>
<reference evidence="3" key="1">
    <citation type="submission" date="2020-06" db="EMBL/GenBank/DDBJ databases">
        <title>Unique genomic features of the anaerobic methanotrophic archaea.</title>
        <authorList>
            <person name="Chadwick G.L."/>
            <person name="Skennerton C.T."/>
            <person name="Laso-Perez R."/>
            <person name="Leu A.O."/>
            <person name="Speth D.R."/>
            <person name="Yu H."/>
            <person name="Morgan-Lang C."/>
            <person name="Hatzenpichler R."/>
            <person name="Goudeau D."/>
            <person name="Malmstrom R."/>
            <person name="Brazelton W.J."/>
            <person name="Woyke T."/>
            <person name="Hallam S.J."/>
            <person name="Tyson G.W."/>
            <person name="Wegener G."/>
            <person name="Boetius A."/>
            <person name="Orphan V."/>
        </authorList>
    </citation>
    <scope>NUCLEOTIDE SEQUENCE</scope>
</reference>
<dbReference type="GO" id="GO:0005524">
    <property type="term" value="F:ATP binding"/>
    <property type="evidence" value="ECO:0007669"/>
    <property type="project" value="UniProtKB-UniRule"/>
</dbReference>
<dbReference type="Gene3D" id="3.30.1490.20">
    <property type="entry name" value="ATP-grasp fold, A domain"/>
    <property type="match status" value="1"/>
</dbReference>